<feature type="domain" description="Histidine kinase" evidence="14">
    <location>
        <begin position="402"/>
        <end position="628"/>
    </location>
</feature>
<dbReference type="SUPFAM" id="SSF103190">
    <property type="entry name" value="Sensory domain-like"/>
    <property type="match status" value="1"/>
</dbReference>
<dbReference type="Pfam" id="PF00512">
    <property type="entry name" value="HisKA"/>
    <property type="match status" value="1"/>
</dbReference>
<dbReference type="OrthoDB" id="9813394at2"/>
<dbReference type="PROSITE" id="PS50109">
    <property type="entry name" value="HIS_KIN"/>
    <property type="match status" value="1"/>
</dbReference>
<dbReference type="CDD" id="cd06225">
    <property type="entry name" value="HAMP"/>
    <property type="match status" value="1"/>
</dbReference>
<evidence type="ECO:0000256" key="13">
    <source>
        <dbReference type="SAM" id="Phobius"/>
    </source>
</evidence>
<evidence type="ECO:0000256" key="7">
    <source>
        <dbReference type="ARBA" id="ARBA00022692"/>
    </source>
</evidence>
<dbReference type="SMART" id="SM00304">
    <property type="entry name" value="HAMP"/>
    <property type="match status" value="1"/>
</dbReference>
<keyword evidence="10" id="KW-0067">ATP-binding</keyword>
<dbReference type="SUPFAM" id="SSF158472">
    <property type="entry name" value="HAMP domain-like"/>
    <property type="match status" value="1"/>
</dbReference>
<name>A0A4R3MP03_9FIRM</name>
<evidence type="ECO:0000313" key="19">
    <source>
        <dbReference type="Proteomes" id="UP000294902"/>
    </source>
</evidence>
<dbReference type="Gene3D" id="6.10.340.10">
    <property type="match status" value="1"/>
</dbReference>
<reference evidence="18 19" key="1">
    <citation type="submission" date="2019-03" db="EMBL/GenBank/DDBJ databases">
        <title>Genomic Encyclopedia of Type Strains, Phase IV (KMG-IV): sequencing the most valuable type-strain genomes for metagenomic binning, comparative biology and taxonomic classification.</title>
        <authorList>
            <person name="Goeker M."/>
        </authorList>
    </citation>
    <scope>NUCLEOTIDE SEQUENCE [LARGE SCALE GENOMIC DNA]</scope>
    <source>
        <strain evidence="18 19">DSM 24629</strain>
    </source>
</reference>
<dbReference type="PROSITE" id="PS50112">
    <property type="entry name" value="PAS"/>
    <property type="match status" value="1"/>
</dbReference>
<dbReference type="AlphaFoldDB" id="A0A4R3MP03"/>
<dbReference type="InterPro" id="IPR001610">
    <property type="entry name" value="PAC"/>
</dbReference>
<dbReference type="Pfam" id="PF02518">
    <property type="entry name" value="HATPase_c"/>
    <property type="match status" value="1"/>
</dbReference>
<feature type="transmembrane region" description="Helical" evidence="13">
    <location>
        <begin position="184"/>
        <end position="205"/>
    </location>
</feature>
<evidence type="ECO:0000256" key="10">
    <source>
        <dbReference type="ARBA" id="ARBA00022840"/>
    </source>
</evidence>
<dbReference type="InterPro" id="IPR052162">
    <property type="entry name" value="Sensor_kinase/Photoreceptor"/>
</dbReference>
<organism evidence="18 19">
    <name type="scientific">Natranaerovirga pectinivora</name>
    <dbReference type="NCBI Taxonomy" id="682400"/>
    <lineage>
        <taxon>Bacteria</taxon>
        <taxon>Bacillati</taxon>
        <taxon>Bacillota</taxon>
        <taxon>Clostridia</taxon>
        <taxon>Lachnospirales</taxon>
        <taxon>Natranaerovirgaceae</taxon>
        <taxon>Natranaerovirga</taxon>
    </lineage>
</organism>
<dbReference type="InterPro" id="IPR036097">
    <property type="entry name" value="HisK_dim/P_sf"/>
</dbReference>
<dbReference type="SMART" id="SM00388">
    <property type="entry name" value="HisKA"/>
    <property type="match status" value="1"/>
</dbReference>
<keyword evidence="13" id="KW-0472">Membrane</keyword>
<keyword evidence="4" id="KW-1003">Cell membrane</keyword>
<dbReference type="CDD" id="cd00130">
    <property type="entry name" value="PAS"/>
    <property type="match status" value="1"/>
</dbReference>
<comment type="catalytic activity">
    <reaction evidence="1">
        <text>ATP + protein L-histidine = ADP + protein N-phospho-L-histidine.</text>
        <dbReference type="EC" id="2.7.13.3"/>
    </reaction>
</comment>
<dbReference type="InterPro" id="IPR036890">
    <property type="entry name" value="HATPase_C_sf"/>
</dbReference>
<dbReference type="GO" id="GO:0005886">
    <property type="term" value="C:plasma membrane"/>
    <property type="evidence" value="ECO:0007669"/>
    <property type="project" value="UniProtKB-SubCell"/>
</dbReference>
<dbReference type="FunFam" id="3.30.565.10:FF:000006">
    <property type="entry name" value="Sensor histidine kinase WalK"/>
    <property type="match status" value="1"/>
</dbReference>
<evidence type="ECO:0000256" key="4">
    <source>
        <dbReference type="ARBA" id="ARBA00022475"/>
    </source>
</evidence>
<keyword evidence="12" id="KW-0902">Two-component regulatory system</keyword>
<evidence type="ECO:0000259" key="16">
    <source>
        <dbReference type="PROSITE" id="PS50113"/>
    </source>
</evidence>
<keyword evidence="11 13" id="KW-1133">Transmembrane helix</keyword>
<keyword evidence="19" id="KW-1185">Reference proteome</keyword>
<protein>
    <recommendedName>
        <fullName evidence="3">histidine kinase</fullName>
        <ecNumber evidence="3">2.7.13.3</ecNumber>
    </recommendedName>
</protein>
<evidence type="ECO:0000256" key="9">
    <source>
        <dbReference type="ARBA" id="ARBA00022777"/>
    </source>
</evidence>
<gene>
    <name evidence="18" type="ORF">EDC18_10886</name>
</gene>
<dbReference type="GO" id="GO:0000155">
    <property type="term" value="F:phosphorelay sensor kinase activity"/>
    <property type="evidence" value="ECO:0007669"/>
    <property type="project" value="InterPro"/>
</dbReference>
<dbReference type="Gene3D" id="1.10.287.130">
    <property type="match status" value="1"/>
</dbReference>
<evidence type="ECO:0000259" key="15">
    <source>
        <dbReference type="PROSITE" id="PS50112"/>
    </source>
</evidence>
<keyword evidence="8" id="KW-0547">Nucleotide-binding</keyword>
<feature type="domain" description="PAS" evidence="15">
    <location>
        <begin position="258"/>
        <end position="329"/>
    </location>
</feature>
<dbReference type="InterPro" id="IPR029151">
    <property type="entry name" value="Sensor-like_sf"/>
</dbReference>
<dbReference type="RefSeq" id="WP_132253268.1">
    <property type="nucleotide sequence ID" value="NZ_SMAL01000008.1"/>
</dbReference>
<evidence type="ECO:0000259" key="17">
    <source>
        <dbReference type="PROSITE" id="PS50885"/>
    </source>
</evidence>
<evidence type="ECO:0000259" key="14">
    <source>
        <dbReference type="PROSITE" id="PS50109"/>
    </source>
</evidence>
<keyword evidence="9" id="KW-0418">Kinase</keyword>
<dbReference type="SUPFAM" id="SSF55874">
    <property type="entry name" value="ATPase domain of HSP90 chaperone/DNA topoisomerase II/histidine kinase"/>
    <property type="match status" value="1"/>
</dbReference>
<comment type="caution">
    <text evidence="18">The sequence shown here is derived from an EMBL/GenBank/DDBJ whole genome shotgun (WGS) entry which is preliminary data.</text>
</comment>
<dbReference type="InterPro" id="IPR000700">
    <property type="entry name" value="PAS-assoc_C"/>
</dbReference>
<dbReference type="SMART" id="SM00387">
    <property type="entry name" value="HATPase_c"/>
    <property type="match status" value="1"/>
</dbReference>
<evidence type="ECO:0000256" key="5">
    <source>
        <dbReference type="ARBA" id="ARBA00022553"/>
    </source>
</evidence>
<evidence type="ECO:0000256" key="6">
    <source>
        <dbReference type="ARBA" id="ARBA00022679"/>
    </source>
</evidence>
<evidence type="ECO:0000313" key="18">
    <source>
        <dbReference type="EMBL" id="TCT13849.1"/>
    </source>
</evidence>
<evidence type="ECO:0000256" key="11">
    <source>
        <dbReference type="ARBA" id="ARBA00022989"/>
    </source>
</evidence>
<dbReference type="SMART" id="SM00091">
    <property type="entry name" value="PAS"/>
    <property type="match status" value="1"/>
</dbReference>
<dbReference type="GO" id="GO:0005524">
    <property type="term" value="F:ATP binding"/>
    <property type="evidence" value="ECO:0007669"/>
    <property type="project" value="UniProtKB-KW"/>
</dbReference>
<dbReference type="InterPro" id="IPR003660">
    <property type="entry name" value="HAMP_dom"/>
</dbReference>
<dbReference type="InterPro" id="IPR004358">
    <property type="entry name" value="Sig_transdc_His_kin-like_C"/>
</dbReference>
<proteinExistence type="predicted"/>
<evidence type="ECO:0000256" key="8">
    <source>
        <dbReference type="ARBA" id="ARBA00022741"/>
    </source>
</evidence>
<dbReference type="Pfam" id="PF13426">
    <property type="entry name" value="PAS_9"/>
    <property type="match status" value="1"/>
</dbReference>
<evidence type="ECO:0000256" key="2">
    <source>
        <dbReference type="ARBA" id="ARBA00004651"/>
    </source>
</evidence>
<keyword evidence="6" id="KW-0808">Transferase</keyword>
<dbReference type="SMART" id="SM00086">
    <property type="entry name" value="PAC"/>
    <property type="match status" value="1"/>
</dbReference>
<evidence type="ECO:0000256" key="3">
    <source>
        <dbReference type="ARBA" id="ARBA00012438"/>
    </source>
</evidence>
<keyword evidence="7 13" id="KW-0812">Transmembrane</keyword>
<dbReference type="Proteomes" id="UP000294902">
    <property type="component" value="Unassembled WGS sequence"/>
</dbReference>
<dbReference type="EMBL" id="SMAL01000008">
    <property type="protein sequence ID" value="TCT13849.1"/>
    <property type="molecule type" value="Genomic_DNA"/>
</dbReference>
<dbReference type="PROSITE" id="PS50113">
    <property type="entry name" value="PAC"/>
    <property type="match status" value="1"/>
</dbReference>
<evidence type="ECO:0000256" key="1">
    <source>
        <dbReference type="ARBA" id="ARBA00000085"/>
    </source>
</evidence>
<feature type="domain" description="PAC" evidence="16">
    <location>
        <begin position="332"/>
        <end position="384"/>
    </location>
</feature>
<dbReference type="InterPro" id="IPR003661">
    <property type="entry name" value="HisK_dim/P_dom"/>
</dbReference>
<dbReference type="SUPFAM" id="SSF47384">
    <property type="entry name" value="Homodimeric domain of signal transducing histidine kinase"/>
    <property type="match status" value="1"/>
</dbReference>
<feature type="domain" description="HAMP" evidence="17">
    <location>
        <begin position="203"/>
        <end position="257"/>
    </location>
</feature>
<dbReference type="PANTHER" id="PTHR43304:SF1">
    <property type="entry name" value="PAC DOMAIN-CONTAINING PROTEIN"/>
    <property type="match status" value="1"/>
</dbReference>
<dbReference type="NCBIfam" id="TIGR00229">
    <property type="entry name" value="sensory_box"/>
    <property type="match status" value="1"/>
</dbReference>
<dbReference type="CDD" id="cd00082">
    <property type="entry name" value="HisKA"/>
    <property type="match status" value="1"/>
</dbReference>
<comment type="subcellular location">
    <subcellularLocation>
        <location evidence="2">Cell membrane</location>
        <topology evidence="2">Multi-pass membrane protein</topology>
    </subcellularLocation>
</comment>
<dbReference type="SUPFAM" id="SSF55785">
    <property type="entry name" value="PYP-like sensor domain (PAS domain)"/>
    <property type="match status" value="1"/>
</dbReference>
<dbReference type="InterPro" id="IPR035965">
    <property type="entry name" value="PAS-like_dom_sf"/>
</dbReference>
<evidence type="ECO:0000256" key="12">
    <source>
        <dbReference type="ARBA" id="ARBA00023012"/>
    </source>
</evidence>
<dbReference type="InterPro" id="IPR003594">
    <property type="entry name" value="HATPase_dom"/>
</dbReference>
<dbReference type="PANTHER" id="PTHR43304">
    <property type="entry name" value="PHYTOCHROME-LIKE PROTEIN CPH1"/>
    <property type="match status" value="1"/>
</dbReference>
<sequence>MFKKLQVKILFFLFVFLALLVATDYIVSKHYFEKEYTKAAKAELMVIGETLKIQMERVLGFDLQISDNMVFEYFCHEVVEKYEDVRYAMVVDDKGEILFHNRDYLVTNPELHYRGKSLDIPEVLEVINNKKDDIVIYNNESGEYYGFVISIHDKNDRYVGAIVLGLNTSTIKDKINVVTTYTSIIALCIFLISLLLLGASISVWITKPLITLEKATKKIVAEGTDHFEPVIIKSADEIGRLANSFNTMAFQLQKTTVSKDYMDNVIASMMDSLVVINPYFRIITVNSATLDLLDYKEEELMDKPINRFVLNRDNNPFDNEHLKNLVKEGQLRNIETMIVTKEGKIIPVLFSCSAIKNPDNSMKYFVCTIKDITEIKKAEKALRLQAEELARSNGQLEEFAYVASHDLQEPLRKVISFGNRLKDKYADNLDEHGMDYLNRITAATERMQTLIEGLLAYSRVTTTVKNNEEIDLKNIVLEVVLDLEVSIESKKGDVLVGELPVIEGEKTQMRQLFQNFIGNALKFTKEDVSPSIMIYSKEVIEDQKEEWHQNSSTYYDIYIEDNGIGIDSKYYDRIFGVFQRLHGRTQYEGTGVGLAICKRIIENHGGSVRIESEKEVGTTFIIRLPKKQSGIMGEA</sequence>
<dbReference type="Gene3D" id="3.30.565.10">
    <property type="entry name" value="Histidine kinase-like ATPase, C-terminal domain"/>
    <property type="match status" value="1"/>
</dbReference>
<accession>A0A4R3MP03</accession>
<dbReference type="InterPro" id="IPR005467">
    <property type="entry name" value="His_kinase_dom"/>
</dbReference>
<dbReference type="Gene3D" id="3.30.450.20">
    <property type="entry name" value="PAS domain"/>
    <property type="match status" value="1"/>
</dbReference>
<dbReference type="Pfam" id="PF00672">
    <property type="entry name" value="HAMP"/>
    <property type="match status" value="1"/>
</dbReference>
<dbReference type="EC" id="2.7.13.3" evidence="3"/>
<keyword evidence="5" id="KW-0597">Phosphoprotein</keyword>
<dbReference type="InterPro" id="IPR000014">
    <property type="entry name" value="PAS"/>
</dbReference>
<dbReference type="PRINTS" id="PR00344">
    <property type="entry name" value="BCTRLSENSOR"/>
</dbReference>
<dbReference type="PROSITE" id="PS50885">
    <property type="entry name" value="HAMP"/>
    <property type="match status" value="1"/>
</dbReference>